<feature type="compositionally biased region" description="Polar residues" evidence="1">
    <location>
        <begin position="36"/>
        <end position="55"/>
    </location>
</feature>
<accession>A0AAV5L4L4</accession>
<proteinExistence type="predicted"/>
<feature type="compositionally biased region" description="Basic residues" evidence="1">
    <location>
        <begin position="149"/>
        <end position="159"/>
    </location>
</feature>
<feature type="region of interest" description="Disordered" evidence="1">
    <location>
        <begin position="36"/>
        <end position="84"/>
    </location>
</feature>
<dbReference type="AlphaFoldDB" id="A0AAV5L4L4"/>
<evidence type="ECO:0000256" key="1">
    <source>
        <dbReference type="SAM" id="MobiDB-lite"/>
    </source>
</evidence>
<dbReference type="Proteomes" id="UP001054252">
    <property type="component" value="Unassembled WGS sequence"/>
</dbReference>
<dbReference type="EMBL" id="BPVZ01000094">
    <property type="protein sequence ID" value="GKV32043.1"/>
    <property type="molecule type" value="Genomic_DNA"/>
</dbReference>
<feature type="compositionally biased region" description="Low complexity" evidence="1">
    <location>
        <begin position="61"/>
        <end position="73"/>
    </location>
</feature>
<evidence type="ECO:0000313" key="3">
    <source>
        <dbReference type="Proteomes" id="UP001054252"/>
    </source>
</evidence>
<feature type="region of interest" description="Disordered" evidence="1">
    <location>
        <begin position="137"/>
        <end position="159"/>
    </location>
</feature>
<evidence type="ECO:0008006" key="4">
    <source>
        <dbReference type="Google" id="ProtNLM"/>
    </source>
</evidence>
<organism evidence="2 3">
    <name type="scientific">Rubroshorea leprosula</name>
    <dbReference type="NCBI Taxonomy" id="152421"/>
    <lineage>
        <taxon>Eukaryota</taxon>
        <taxon>Viridiplantae</taxon>
        <taxon>Streptophyta</taxon>
        <taxon>Embryophyta</taxon>
        <taxon>Tracheophyta</taxon>
        <taxon>Spermatophyta</taxon>
        <taxon>Magnoliopsida</taxon>
        <taxon>eudicotyledons</taxon>
        <taxon>Gunneridae</taxon>
        <taxon>Pentapetalae</taxon>
        <taxon>rosids</taxon>
        <taxon>malvids</taxon>
        <taxon>Malvales</taxon>
        <taxon>Dipterocarpaceae</taxon>
        <taxon>Rubroshorea</taxon>
    </lineage>
</organism>
<name>A0AAV5L4L4_9ROSI</name>
<reference evidence="2 3" key="1">
    <citation type="journal article" date="2021" name="Commun. Biol.">
        <title>The genome of Shorea leprosula (Dipterocarpaceae) highlights the ecological relevance of drought in aseasonal tropical rainforests.</title>
        <authorList>
            <person name="Ng K.K.S."/>
            <person name="Kobayashi M.J."/>
            <person name="Fawcett J.A."/>
            <person name="Hatakeyama M."/>
            <person name="Paape T."/>
            <person name="Ng C.H."/>
            <person name="Ang C.C."/>
            <person name="Tnah L.H."/>
            <person name="Lee C.T."/>
            <person name="Nishiyama T."/>
            <person name="Sese J."/>
            <person name="O'Brien M.J."/>
            <person name="Copetti D."/>
            <person name="Mohd Noor M.I."/>
            <person name="Ong R.C."/>
            <person name="Putra M."/>
            <person name="Sireger I.Z."/>
            <person name="Indrioko S."/>
            <person name="Kosugi Y."/>
            <person name="Izuno A."/>
            <person name="Isagi Y."/>
            <person name="Lee S.L."/>
            <person name="Shimizu K.K."/>
        </authorList>
    </citation>
    <scope>NUCLEOTIDE SEQUENCE [LARGE SCALE GENOMIC DNA]</scope>
    <source>
        <strain evidence="2">214</strain>
    </source>
</reference>
<keyword evidence="3" id="KW-1185">Reference proteome</keyword>
<gene>
    <name evidence="2" type="ORF">SLEP1_g40677</name>
</gene>
<comment type="caution">
    <text evidence="2">The sequence shown here is derived from an EMBL/GenBank/DDBJ whole genome shotgun (WGS) entry which is preliminary data.</text>
</comment>
<sequence>MANNGTGGDEDSINEELSPLTDDYILDNWLQSCLEQGSEKNLQPQIGQPSGTEGFSPTCWATNQGNQAAAQTQPRSHGQPAGTAEFFPTWTINQGVQAAAQTQPWPQQQVTHTYGFSPEFQTKQGCEASAATQLLTHGSLAGDEEERRARKRKNDKAYRQRQKVKISVFL</sequence>
<evidence type="ECO:0000313" key="2">
    <source>
        <dbReference type="EMBL" id="GKV32043.1"/>
    </source>
</evidence>
<protein>
    <recommendedName>
        <fullName evidence="4">BZIP domain-containing protein</fullName>
    </recommendedName>
</protein>